<dbReference type="PROSITE" id="PS51273">
    <property type="entry name" value="GATASE_TYPE_1"/>
    <property type="match status" value="1"/>
</dbReference>
<dbReference type="PANTHER" id="PTHR42701:SF1">
    <property type="entry name" value="IMIDAZOLE GLYCEROL PHOSPHATE SYNTHASE SUBUNIT HISH"/>
    <property type="match status" value="1"/>
</dbReference>
<dbReference type="InterPro" id="IPR010139">
    <property type="entry name" value="Imidazole-glycPsynth_HisH"/>
</dbReference>
<dbReference type="InterPro" id="IPR029062">
    <property type="entry name" value="Class_I_gatase-like"/>
</dbReference>
<comment type="catalytic activity">
    <reaction evidence="9">
        <text>L-glutamine + H2O = L-glutamate + NH4(+)</text>
        <dbReference type="Rhea" id="RHEA:15889"/>
        <dbReference type="ChEBI" id="CHEBI:15377"/>
        <dbReference type="ChEBI" id="CHEBI:28938"/>
        <dbReference type="ChEBI" id="CHEBI:29985"/>
        <dbReference type="ChEBI" id="CHEBI:58359"/>
        <dbReference type="EC" id="3.5.1.2"/>
    </reaction>
</comment>
<evidence type="ECO:0000256" key="5">
    <source>
        <dbReference type="ARBA" id="ARBA00022962"/>
    </source>
</evidence>
<name>A0A382LIN0_9ZZZZ</name>
<dbReference type="Gene3D" id="3.40.50.880">
    <property type="match status" value="1"/>
</dbReference>
<dbReference type="GO" id="GO:0000107">
    <property type="term" value="F:imidazoleglycerol-phosphate synthase activity"/>
    <property type="evidence" value="ECO:0007669"/>
    <property type="project" value="TreeGrafter"/>
</dbReference>
<dbReference type="Pfam" id="PF00117">
    <property type="entry name" value="GATase"/>
    <property type="match status" value="1"/>
</dbReference>
<sequence length="180" mass="19368">MTNDKSILKEADGVVLPGVGAFGRCAEALVESDLFTLAASMAEKAASGGKPFLGICVGMQLLYKGSDESIGIKGLGIISEKVKAIEGDVKIPQMQWNELKCDFTHPMFNGIEKNPWVYFVHSYSAPKTKESVAFCDYGTEVNAAIAVKNLWATQFHPEKSGETGIAILKNFLSTLKSDGT</sequence>
<dbReference type="GO" id="GO:0000105">
    <property type="term" value="P:L-histidine biosynthetic process"/>
    <property type="evidence" value="ECO:0007669"/>
    <property type="project" value="UniProtKB-UniPathway"/>
</dbReference>
<keyword evidence="5" id="KW-0315">Glutamine amidotransferase</keyword>
<dbReference type="AlphaFoldDB" id="A0A382LIN0"/>
<organism evidence="11">
    <name type="scientific">marine metagenome</name>
    <dbReference type="NCBI Taxonomy" id="408172"/>
    <lineage>
        <taxon>unclassified sequences</taxon>
        <taxon>metagenomes</taxon>
        <taxon>ecological metagenomes</taxon>
    </lineage>
</organism>
<keyword evidence="3" id="KW-0028">Amino-acid biosynthesis</keyword>
<comment type="subunit">
    <text evidence="2">Heterodimer of HisH and HisF.</text>
</comment>
<proteinExistence type="predicted"/>
<keyword evidence="4" id="KW-0378">Hydrolase</keyword>
<dbReference type="NCBIfam" id="TIGR01855">
    <property type="entry name" value="IMP_synth_hisH"/>
    <property type="match status" value="1"/>
</dbReference>
<dbReference type="InterPro" id="IPR017926">
    <property type="entry name" value="GATASE"/>
</dbReference>
<dbReference type="GO" id="GO:0016829">
    <property type="term" value="F:lyase activity"/>
    <property type="evidence" value="ECO:0007669"/>
    <property type="project" value="UniProtKB-KW"/>
</dbReference>
<dbReference type="GO" id="GO:0004359">
    <property type="term" value="F:glutaminase activity"/>
    <property type="evidence" value="ECO:0007669"/>
    <property type="project" value="UniProtKB-EC"/>
</dbReference>
<accession>A0A382LIN0</accession>
<dbReference type="UniPathway" id="UPA00031">
    <property type="reaction ID" value="UER00010"/>
</dbReference>
<feature type="domain" description="Glutamine amidotransferase" evidence="10">
    <location>
        <begin position="8"/>
        <end position="172"/>
    </location>
</feature>
<comment type="catalytic activity">
    <reaction evidence="8">
        <text>5-[(5-phospho-1-deoxy-D-ribulos-1-ylimino)methylamino]-1-(5-phospho-beta-D-ribosyl)imidazole-4-carboxamide + L-glutamine = D-erythro-1-(imidazol-4-yl)glycerol 3-phosphate + 5-amino-1-(5-phospho-beta-D-ribosyl)imidazole-4-carboxamide + L-glutamate + H(+)</text>
        <dbReference type="Rhea" id="RHEA:24793"/>
        <dbReference type="ChEBI" id="CHEBI:15378"/>
        <dbReference type="ChEBI" id="CHEBI:29985"/>
        <dbReference type="ChEBI" id="CHEBI:58278"/>
        <dbReference type="ChEBI" id="CHEBI:58359"/>
        <dbReference type="ChEBI" id="CHEBI:58475"/>
        <dbReference type="ChEBI" id="CHEBI:58525"/>
        <dbReference type="EC" id="4.3.2.10"/>
    </reaction>
</comment>
<keyword evidence="6" id="KW-0368">Histidine biosynthesis</keyword>
<evidence type="ECO:0000256" key="4">
    <source>
        <dbReference type="ARBA" id="ARBA00022801"/>
    </source>
</evidence>
<dbReference type="PANTHER" id="PTHR42701">
    <property type="entry name" value="IMIDAZOLE GLYCEROL PHOSPHATE SYNTHASE SUBUNIT HISH"/>
    <property type="match status" value="1"/>
</dbReference>
<evidence type="ECO:0000256" key="9">
    <source>
        <dbReference type="ARBA" id="ARBA00049534"/>
    </source>
</evidence>
<evidence type="ECO:0000256" key="3">
    <source>
        <dbReference type="ARBA" id="ARBA00022605"/>
    </source>
</evidence>
<evidence type="ECO:0000256" key="2">
    <source>
        <dbReference type="ARBA" id="ARBA00011152"/>
    </source>
</evidence>
<evidence type="ECO:0000256" key="8">
    <source>
        <dbReference type="ARBA" id="ARBA00047838"/>
    </source>
</evidence>
<dbReference type="EMBL" id="UINC01086346">
    <property type="protein sequence ID" value="SVC34721.1"/>
    <property type="molecule type" value="Genomic_DNA"/>
</dbReference>
<reference evidence="11" key="1">
    <citation type="submission" date="2018-05" db="EMBL/GenBank/DDBJ databases">
        <authorList>
            <person name="Lanie J.A."/>
            <person name="Ng W.-L."/>
            <person name="Kazmierczak K.M."/>
            <person name="Andrzejewski T.M."/>
            <person name="Davidsen T.M."/>
            <person name="Wayne K.J."/>
            <person name="Tettelin H."/>
            <person name="Glass J.I."/>
            <person name="Rusch D."/>
            <person name="Podicherti R."/>
            <person name="Tsui H.-C.T."/>
            <person name="Winkler M.E."/>
        </authorList>
    </citation>
    <scope>NUCLEOTIDE SEQUENCE</scope>
</reference>
<evidence type="ECO:0000313" key="11">
    <source>
        <dbReference type="EMBL" id="SVC34721.1"/>
    </source>
</evidence>
<gene>
    <name evidence="11" type="ORF">METZ01_LOCUS287575</name>
</gene>
<keyword evidence="7" id="KW-0456">Lyase</keyword>
<comment type="pathway">
    <text evidence="1">Amino-acid biosynthesis; L-histidine biosynthesis; L-histidine from 5-phospho-alpha-D-ribose 1-diphosphate: step 5/9.</text>
</comment>
<dbReference type="PIRSF" id="PIRSF000495">
    <property type="entry name" value="Amidotransf_hisH"/>
    <property type="match status" value="1"/>
</dbReference>
<evidence type="ECO:0000256" key="7">
    <source>
        <dbReference type="ARBA" id="ARBA00023239"/>
    </source>
</evidence>
<protein>
    <recommendedName>
        <fullName evidence="10">Glutamine amidotransferase domain-containing protein</fullName>
    </recommendedName>
</protein>
<dbReference type="SUPFAM" id="SSF52317">
    <property type="entry name" value="Class I glutamine amidotransferase-like"/>
    <property type="match status" value="1"/>
</dbReference>
<evidence type="ECO:0000256" key="6">
    <source>
        <dbReference type="ARBA" id="ARBA00023102"/>
    </source>
</evidence>
<evidence type="ECO:0000259" key="10">
    <source>
        <dbReference type="Pfam" id="PF00117"/>
    </source>
</evidence>
<evidence type="ECO:0000256" key="1">
    <source>
        <dbReference type="ARBA" id="ARBA00005091"/>
    </source>
</evidence>